<comment type="subcellular location">
    <subcellularLocation>
        <location evidence="1">Cytoplasm</location>
    </subcellularLocation>
</comment>
<name>A0A2P2JEN1_RHIMU</name>
<accession>A0A2P2JEN1</accession>
<comment type="similarity">
    <text evidence="6">Belongs to the SOFL plant protein family.</text>
</comment>
<dbReference type="AlphaFoldDB" id="A0A2P2JEN1"/>
<organism evidence="8">
    <name type="scientific">Rhizophora mucronata</name>
    <name type="common">Asiatic mangrove</name>
    <dbReference type="NCBI Taxonomy" id="61149"/>
    <lineage>
        <taxon>Eukaryota</taxon>
        <taxon>Viridiplantae</taxon>
        <taxon>Streptophyta</taxon>
        <taxon>Embryophyta</taxon>
        <taxon>Tracheophyta</taxon>
        <taxon>Spermatophyta</taxon>
        <taxon>Magnoliopsida</taxon>
        <taxon>eudicotyledons</taxon>
        <taxon>Gunneridae</taxon>
        <taxon>Pentapetalae</taxon>
        <taxon>rosids</taxon>
        <taxon>fabids</taxon>
        <taxon>Malpighiales</taxon>
        <taxon>Rhizophoraceae</taxon>
        <taxon>Rhizophora</taxon>
    </lineage>
</organism>
<protein>
    <submittedName>
        <fullName evidence="8">Uncharacterized protein LOC105107600</fullName>
    </submittedName>
</protein>
<dbReference type="PANTHER" id="PTHR33347">
    <property type="entry name" value="OSJNBA0091C07.3 PROTEIN"/>
    <property type="match status" value="1"/>
</dbReference>
<dbReference type="GO" id="GO:0009691">
    <property type="term" value="P:cytokinin biosynthetic process"/>
    <property type="evidence" value="ECO:0007669"/>
    <property type="project" value="UniProtKB-KW"/>
</dbReference>
<keyword evidence="2" id="KW-0963">Cytoplasm</keyword>
<dbReference type="PANTHER" id="PTHR33347:SF34">
    <property type="entry name" value="PROTEIN SOB FIVE-LIKE 6"/>
    <property type="match status" value="1"/>
</dbReference>
<dbReference type="InterPro" id="IPR044670">
    <property type="entry name" value="SOFL"/>
</dbReference>
<sequence length="164" mass="18342">MNMSASHCTSSGCESGWTFYLGQSSFSKTHCQGFSGFVGKDYAILEDEEEDLSMVSDASSGPPHYYEDCYEQLERSKNKEKSIEKNRSQEHPYLEDTASSHVFSQKVNKKEASLDHVPEFSQGFSATHFKGKSALKKHLGFLQSSFAEKSASKEPGGFQGRNWK</sequence>
<feature type="compositionally biased region" description="Basic and acidic residues" evidence="7">
    <location>
        <begin position="76"/>
        <end position="94"/>
    </location>
</feature>
<evidence type="ECO:0000256" key="5">
    <source>
        <dbReference type="ARBA" id="ARBA00023242"/>
    </source>
</evidence>
<feature type="region of interest" description="Disordered" evidence="7">
    <location>
        <begin position="76"/>
        <end position="97"/>
    </location>
</feature>
<keyword evidence="3" id="KW-0203">Cytokinin biosynthesis</keyword>
<evidence type="ECO:0000256" key="4">
    <source>
        <dbReference type="ARBA" id="ARBA00022864"/>
    </source>
</evidence>
<evidence type="ECO:0000256" key="1">
    <source>
        <dbReference type="ARBA" id="ARBA00004496"/>
    </source>
</evidence>
<proteinExistence type="inferred from homology"/>
<evidence type="ECO:0000313" key="8">
    <source>
        <dbReference type="EMBL" id="MBW91899.1"/>
    </source>
</evidence>
<evidence type="ECO:0000256" key="7">
    <source>
        <dbReference type="SAM" id="MobiDB-lite"/>
    </source>
</evidence>
<reference evidence="8" key="1">
    <citation type="submission" date="2018-02" db="EMBL/GenBank/DDBJ databases">
        <title>Rhizophora mucronata_Transcriptome.</title>
        <authorList>
            <person name="Meera S.P."/>
            <person name="Sreeshan A."/>
            <person name="Augustine A."/>
        </authorList>
    </citation>
    <scope>NUCLEOTIDE SEQUENCE</scope>
    <source>
        <tissue evidence="8">Leaf</tissue>
    </source>
</reference>
<evidence type="ECO:0000256" key="6">
    <source>
        <dbReference type="ARBA" id="ARBA00024199"/>
    </source>
</evidence>
<keyword evidence="5" id="KW-0539">Nucleus</keyword>
<dbReference type="GO" id="GO:0005737">
    <property type="term" value="C:cytoplasm"/>
    <property type="evidence" value="ECO:0007669"/>
    <property type="project" value="UniProtKB-SubCell"/>
</dbReference>
<keyword evidence="4" id="KW-0932">Cytokinin signaling pathway</keyword>
<dbReference type="EMBL" id="GGEC01011416">
    <property type="protein sequence ID" value="MBW91899.1"/>
    <property type="molecule type" value="Transcribed_RNA"/>
</dbReference>
<evidence type="ECO:0000256" key="2">
    <source>
        <dbReference type="ARBA" id="ARBA00022490"/>
    </source>
</evidence>
<dbReference type="GO" id="GO:0009736">
    <property type="term" value="P:cytokinin-activated signaling pathway"/>
    <property type="evidence" value="ECO:0007669"/>
    <property type="project" value="UniProtKB-KW"/>
</dbReference>
<evidence type="ECO:0000256" key="3">
    <source>
        <dbReference type="ARBA" id="ARBA00022712"/>
    </source>
</evidence>